<dbReference type="InterPro" id="IPR050164">
    <property type="entry name" value="Peptidase_C19"/>
</dbReference>
<dbReference type="GO" id="GO:0005829">
    <property type="term" value="C:cytosol"/>
    <property type="evidence" value="ECO:0007669"/>
    <property type="project" value="TreeGrafter"/>
</dbReference>
<keyword evidence="1" id="KW-0472">Membrane</keyword>
<reference evidence="4" key="2">
    <citation type="journal article" date="2017" name="J. Anim. Genet.">
        <title>Multiple reference genome sequences of hot pepper reveal the massive evolution of plant disease resistance genes by retroduplication.</title>
        <authorList>
            <person name="Kim S."/>
            <person name="Park J."/>
            <person name="Yeom S.-I."/>
            <person name="Kim Y.-M."/>
            <person name="Seo E."/>
            <person name="Kim K.-T."/>
            <person name="Kim M.-S."/>
            <person name="Lee J.M."/>
            <person name="Cheong K."/>
            <person name="Shin H.-S."/>
            <person name="Kim S.-B."/>
            <person name="Han K."/>
            <person name="Lee J."/>
            <person name="Park M."/>
            <person name="Lee H.-A."/>
            <person name="Lee H.-Y."/>
            <person name="Lee Y."/>
            <person name="Oh S."/>
            <person name="Lee J.H."/>
            <person name="Choi E."/>
            <person name="Choi E."/>
            <person name="Lee S.E."/>
            <person name="Jeon J."/>
            <person name="Kim H."/>
            <person name="Choi G."/>
            <person name="Song H."/>
            <person name="Lee J."/>
            <person name="Lee S.-C."/>
            <person name="Kwon J.-K."/>
            <person name="Lee H.-Y."/>
            <person name="Koo N."/>
            <person name="Hong Y."/>
            <person name="Kim R.W."/>
            <person name="Kang W.-H."/>
            <person name="Huh J.H."/>
            <person name="Kang B.-C."/>
            <person name="Yang T.-J."/>
            <person name="Lee Y.-H."/>
            <person name="Bennetzen J.L."/>
            <person name="Choi D."/>
        </authorList>
    </citation>
    <scope>NUCLEOTIDE SEQUENCE [LARGE SCALE GENOMIC DNA]</scope>
    <source>
        <strain evidence="4">cv. PBC81</strain>
    </source>
</reference>
<dbReference type="EMBL" id="MLFT02000008">
    <property type="protein sequence ID" value="PHT39822.1"/>
    <property type="molecule type" value="Genomic_DNA"/>
</dbReference>
<dbReference type="OrthoDB" id="1271729at2759"/>
<dbReference type="InterPro" id="IPR038765">
    <property type="entry name" value="Papain-like_cys_pep_sf"/>
</dbReference>
<keyword evidence="4" id="KW-1185">Reference proteome</keyword>
<sequence>MDCVHLNPPDPTRWEYTGFVVVFVVVFLEFQLRCCNFGHYYNTYGPLIDVNLEIKDADSLHSALESFTRVEKLDDPEIKCTCERCKVQVSIEKKLMLYDAPSVAIFHLKRFESEGSVVGKVEKHVSFPLELDLLPYTDNNQTNNEQMKYDLYIVILHAGSISSSGHYYCFICAEPNEWYKFDDLTVSKIVQSCSFLYVTN</sequence>
<comment type="caution">
    <text evidence="3">The sequence shown here is derived from an EMBL/GenBank/DDBJ whole genome shotgun (WGS) entry which is preliminary data.</text>
</comment>
<dbReference type="STRING" id="33114.A0A2G2W3K7"/>
<evidence type="ECO:0000259" key="2">
    <source>
        <dbReference type="PROSITE" id="PS50235"/>
    </source>
</evidence>
<dbReference type="PANTHER" id="PTHR24006">
    <property type="entry name" value="UBIQUITIN CARBOXYL-TERMINAL HYDROLASE"/>
    <property type="match status" value="1"/>
</dbReference>
<keyword evidence="1" id="KW-0812">Transmembrane</keyword>
<protein>
    <recommendedName>
        <fullName evidence="2">USP domain-containing protein</fullName>
    </recommendedName>
</protein>
<feature type="transmembrane region" description="Helical" evidence="1">
    <location>
        <begin position="14"/>
        <end position="32"/>
    </location>
</feature>
<keyword evidence="1" id="KW-1133">Transmembrane helix</keyword>
<evidence type="ECO:0000313" key="3">
    <source>
        <dbReference type="EMBL" id="PHT39822.1"/>
    </source>
</evidence>
<proteinExistence type="predicted"/>
<feature type="non-terminal residue" evidence="3">
    <location>
        <position position="200"/>
    </location>
</feature>
<dbReference type="Proteomes" id="UP000224567">
    <property type="component" value="Unassembled WGS sequence"/>
</dbReference>
<name>A0A2G2W3K7_CAPBA</name>
<dbReference type="InterPro" id="IPR001394">
    <property type="entry name" value="Peptidase_C19_UCH"/>
</dbReference>
<accession>A0A2G2W3K7</accession>
<dbReference type="GO" id="GO:0005634">
    <property type="term" value="C:nucleus"/>
    <property type="evidence" value="ECO:0007669"/>
    <property type="project" value="TreeGrafter"/>
</dbReference>
<dbReference type="Pfam" id="PF00443">
    <property type="entry name" value="UCH"/>
    <property type="match status" value="1"/>
</dbReference>
<dbReference type="InterPro" id="IPR028889">
    <property type="entry name" value="USP"/>
</dbReference>
<gene>
    <name evidence="3" type="ORF">CQW23_18676</name>
</gene>
<dbReference type="Gene3D" id="3.90.70.10">
    <property type="entry name" value="Cysteine proteinases"/>
    <property type="match status" value="1"/>
</dbReference>
<reference evidence="3 4" key="1">
    <citation type="journal article" date="2017" name="Genome Biol.">
        <title>New reference genome sequences of hot pepper reveal the massive evolution of plant disease-resistance genes by retroduplication.</title>
        <authorList>
            <person name="Kim S."/>
            <person name="Park J."/>
            <person name="Yeom S.I."/>
            <person name="Kim Y.M."/>
            <person name="Seo E."/>
            <person name="Kim K.T."/>
            <person name="Kim M.S."/>
            <person name="Lee J.M."/>
            <person name="Cheong K."/>
            <person name="Shin H.S."/>
            <person name="Kim S.B."/>
            <person name="Han K."/>
            <person name="Lee J."/>
            <person name="Park M."/>
            <person name="Lee H.A."/>
            <person name="Lee H.Y."/>
            <person name="Lee Y."/>
            <person name="Oh S."/>
            <person name="Lee J.H."/>
            <person name="Choi E."/>
            <person name="Choi E."/>
            <person name="Lee S.E."/>
            <person name="Jeon J."/>
            <person name="Kim H."/>
            <person name="Choi G."/>
            <person name="Song H."/>
            <person name="Lee J."/>
            <person name="Lee S.C."/>
            <person name="Kwon J.K."/>
            <person name="Lee H.Y."/>
            <person name="Koo N."/>
            <person name="Hong Y."/>
            <person name="Kim R.W."/>
            <person name="Kang W.H."/>
            <person name="Huh J.H."/>
            <person name="Kang B.C."/>
            <person name="Yang T.J."/>
            <person name="Lee Y.H."/>
            <person name="Bennetzen J.L."/>
            <person name="Choi D."/>
        </authorList>
    </citation>
    <scope>NUCLEOTIDE SEQUENCE [LARGE SCALE GENOMIC DNA]</scope>
    <source>
        <strain evidence="4">cv. PBC81</strain>
    </source>
</reference>
<dbReference type="GO" id="GO:0016579">
    <property type="term" value="P:protein deubiquitination"/>
    <property type="evidence" value="ECO:0007669"/>
    <property type="project" value="InterPro"/>
</dbReference>
<dbReference type="GO" id="GO:0004843">
    <property type="term" value="F:cysteine-type deubiquitinase activity"/>
    <property type="evidence" value="ECO:0007669"/>
    <property type="project" value="InterPro"/>
</dbReference>
<evidence type="ECO:0000256" key="1">
    <source>
        <dbReference type="SAM" id="Phobius"/>
    </source>
</evidence>
<feature type="domain" description="USP" evidence="2">
    <location>
        <begin position="1"/>
        <end position="200"/>
    </location>
</feature>
<dbReference type="AlphaFoldDB" id="A0A2G2W3K7"/>
<organism evidence="3 4">
    <name type="scientific">Capsicum baccatum</name>
    <name type="common">Peruvian pepper</name>
    <dbReference type="NCBI Taxonomy" id="33114"/>
    <lineage>
        <taxon>Eukaryota</taxon>
        <taxon>Viridiplantae</taxon>
        <taxon>Streptophyta</taxon>
        <taxon>Embryophyta</taxon>
        <taxon>Tracheophyta</taxon>
        <taxon>Spermatophyta</taxon>
        <taxon>Magnoliopsida</taxon>
        <taxon>eudicotyledons</taxon>
        <taxon>Gunneridae</taxon>
        <taxon>Pentapetalae</taxon>
        <taxon>asterids</taxon>
        <taxon>lamiids</taxon>
        <taxon>Solanales</taxon>
        <taxon>Solanaceae</taxon>
        <taxon>Solanoideae</taxon>
        <taxon>Capsiceae</taxon>
        <taxon>Capsicum</taxon>
    </lineage>
</organism>
<dbReference type="PROSITE" id="PS50235">
    <property type="entry name" value="USP_3"/>
    <property type="match status" value="1"/>
</dbReference>
<dbReference type="SUPFAM" id="SSF54001">
    <property type="entry name" value="Cysteine proteinases"/>
    <property type="match status" value="1"/>
</dbReference>
<dbReference type="PANTHER" id="PTHR24006:SF747">
    <property type="entry name" value="UBIQUITIN CARBOXYL-TERMINAL HYDROLASE 20"/>
    <property type="match status" value="1"/>
</dbReference>
<evidence type="ECO:0000313" key="4">
    <source>
        <dbReference type="Proteomes" id="UP000224567"/>
    </source>
</evidence>